<feature type="transmembrane region" description="Helical" evidence="1">
    <location>
        <begin position="21"/>
        <end position="39"/>
    </location>
</feature>
<name>A1ZHA5_MICM2</name>
<keyword evidence="1" id="KW-0472">Membrane</keyword>
<evidence type="ECO:0000313" key="3">
    <source>
        <dbReference type="Proteomes" id="UP000004095"/>
    </source>
</evidence>
<dbReference type="AlphaFoldDB" id="A1ZHA5"/>
<keyword evidence="3" id="KW-1185">Reference proteome</keyword>
<feature type="transmembrane region" description="Helical" evidence="1">
    <location>
        <begin position="45"/>
        <end position="63"/>
    </location>
</feature>
<feature type="transmembrane region" description="Helical" evidence="1">
    <location>
        <begin position="161"/>
        <end position="177"/>
    </location>
</feature>
<dbReference type="RefSeq" id="WP_002695350.1">
    <property type="nucleotide sequence ID" value="NZ_AAWS01000007.1"/>
</dbReference>
<keyword evidence="1" id="KW-0812">Transmembrane</keyword>
<feature type="transmembrane region" description="Helical" evidence="1">
    <location>
        <begin position="183"/>
        <end position="201"/>
    </location>
</feature>
<protein>
    <submittedName>
        <fullName evidence="2">Uncharacterized protein</fullName>
    </submittedName>
</protein>
<proteinExistence type="predicted"/>
<evidence type="ECO:0000256" key="1">
    <source>
        <dbReference type="SAM" id="Phobius"/>
    </source>
</evidence>
<organism evidence="2 3">
    <name type="scientific">Microscilla marina ATCC 23134</name>
    <dbReference type="NCBI Taxonomy" id="313606"/>
    <lineage>
        <taxon>Bacteria</taxon>
        <taxon>Pseudomonadati</taxon>
        <taxon>Bacteroidota</taxon>
        <taxon>Cytophagia</taxon>
        <taxon>Cytophagales</taxon>
        <taxon>Microscillaceae</taxon>
        <taxon>Microscilla</taxon>
    </lineage>
</organism>
<reference evidence="2 3" key="1">
    <citation type="submission" date="2007-01" db="EMBL/GenBank/DDBJ databases">
        <authorList>
            <person name="Haygood M."/>
            <person name="Podell S."/>
            <person name="Anderson C."/>
            <person name="Hopkinson B."/>
            <person name="Roe K."/>
            <person name="Barbeau K."/>
            <person name="Gaasterland T."/>
            <person name="Ferriera S."/>
            <person name="Johnson J."/>
            <person name="Kravitz S."/>
            <person name="Beeson K."/>
            <person name="Sutton G."/>
            <person name="Rogers Y.-H."/>
            <person name="Friedman R."/>
            <person name="Frazier M."/>
            <person name="Venter J.C."/>
        </authorList>
    </citation>
    <scope>NUCLEOTIDE SEQUENCE [LARGE SCALE GENOMIC DNA]</scope>
    <source>
        <strain evidence="2 3">ATCC 23134</strain>
    </source>
</reference>
<gene>
    <name evidence="2" type="ORF">M23134_08203</name>
</gene>
<dbReference type="Proteomes" id="UP000004095">
    <property type="component" value="Unassembled WGS sequence"/>
</dbReference>
<accession>A1ZHA5</accession>
<comment type="caution">
    <text evidence="2">The sequence shown here is derived from an EMBL/GenBank/DDBJ whole genome shotgun (WGS) entry which is preliminary data.</text>
</comment>
<keyword evidence="1" id="KW-1133">Transmembrane helix</keyword>
<sequence length="309" mass="36390">MTNQHSTTAMAIRQGQKMIERPFKILMLVSTLVIASLFALRFLGWFALSNMLIPLYGILVLFINQKLKSQGSQHWQLWVLLHTEDLHTAEREGIRRDWLGNRGLKDRKVLKQLGQDDRLKTEKRLAGLQSNNQHWQDVVEIPWEMAYYVEKKQVTKEIRDLMLMILAPVALYAFLWMSFAGYLWVKVGLGAIFMLYIVSFIKKIIHYRTLARCNEPMLAANSEEIKYYNGRETLHLPWKNLESVLLQGKDLKVIFNDDYLKTTKNQDKTEHLALNFLYIPHQENFESLLDFYQQRFIKYRKGQDFALAS</sequence>
<dbReference type="EMBL" id="AAWS01000007">
    <property type="protein sequence ID" value="EAY30374.1"/>
    <property type="molecule type" value="Genomic_DNA"/>
</dbReference>
<evidence type="ECO:0000313" key="2">
    <source>
        <dbReference type="EMBL" id="EAY30374.1"/>
    </source>
</evidence>